<dbReference type="Proteomes" id="UP001500804">
    <property type="component" value="Unassembled WGS sequence"/>
</dbReference>
<evidence type="ECO:0000313" key="3">
    <source>
        <dbReference type="Proteomes" id="UP001500804"/>
    </source>
</evidence>
<sequence>MPVITARSAPTDGSAVASPRIQVMRRCCAPPTGFRRNRHRRPATGRPAYSGHVTTHHPHPAHPDPGSPWVFTTRELGRRPGNMRAYSRRIPAPAGPAHLGLETIAVPEGAPIELDVRLESVTEGVYVSGTVHAPLSGECARCLDALSDEVDVELSELFAYPDSVTDETTDADELPRVVGELVDVEQIVRDAVVLALPLAPLCRDDCPGLCPDCGEKWADLAPDHGHETLDPRWAALKGRRSAD</sequence>
<evidence type="ECO:0008006" key="4">
    <source>
        <dbReference type="Google" id="ProtNLM"/>
    </source>
</evidence>
<name>A0ABP9NYR0_9PSEU</name>
<gene>
    <name evidence="2" type="ORF">GCM10023320_69040</name>
</gene>
<dbReference type="InterPro" id="IPR003772">
    <property type="entry name" value="YceD"/>
</dbReference>
<feature type="region of interest" description="Disordered" evidence="1">
    <location>
        <begin position="30"/>
        <end position="68"/>
    </location>
</feature>
<evidence type="ECO:0000313" key="2">
    <source>
        <dbReference type="EMBL" id="GAA5137012.1"/>
    </source>
</evidence>
<dbReference type="PANTHER" id="PTHR34374">
    <property type="entry name" value="LARGE RIBOSOMAL RNA SUBUNIT ACCUMULATION PROTEIN YCED HOMOLOG 1, CHLOROPLASTIC"/>
    <property type="match status" value="1"/>
</dbReference>
<proteinExistence type="predicted"/>
<organism evidence="2 3">
    <name type="scientific">Pseudonocardia adelaidensis</name>
    <dbReference type="NCBI Taxonomy" id="648754"/>
    <lineage>
        <taxon>Bacteria</taxon>
        <taxon>Bacillati</taxon>
        <taxon>Actinomycetota</taxon>
        <taxon>Actinomycetes</taxon>
        <taxon>Pseudonocardiales</taxon>
        <taxon>Pseudonocardiaceae</taxon>
        <taxon>Pseudonocardia</taxon>
    </lineage>
</organism>
<protein>
    <recommendedName>
        <fullName evidence="4">DUF177 domain-containing protein</fullName>
    </recommendedName>
</protein>
<keyword evidence="3" id="KW-1185">Reference proteome</keyword>
<dbReference type="EMBL" id="BAABJO010000036">
    <property type="protein sequence ID" value="GAA5137012.1"/>
    <property type="molecule type" value="Genomic_DNA"/>
</dbReference>
<dbReference type="PANTHER" id="PTHR34374:SF1">
    <property type="entry name" value="LARGE RIBOSOMAL RNA SUBUNIT ACCUMULATION PROTEIN YCED HOMOLOG 1, CHLOROPLASTIC"/>
    <property type="match status" value="1"/>
</dbReference>
<accession>A0ABP9NYR0</accession>
<dbReference type="Pfam" id="PF02620">
    <property type="entry name" value="YceD"/>
    <property type="match status" value="1"/>
</dbReference>
<comment type="caution">
    <text evidence="2">The sequence shown here is derived from an EMBL/GenBank/DDBJ whole genome shotgun (WGS) entry which is preliminary data.</text>
</comment>
<evidence type="ECO:0000256" key="1">
    <source>
        <dbReference type="SAM" id="MobiDB-lite"/>
    </source>
</evidence>
<reference evidence="3" key="1">
    <citation type="journal article" date="2019" name="Int. J. Syst. Evol. Microbiol.">
        <title>The Global Catalogue of Microorganisms (GCM) 10K type strain sequencing project: providing services to taxonomists for standard genome sequencing and annotation.</title>
        <authorList>
            <consortium name="The Broad Institute Genomics Platform"/>
            <consortium name="The Broad Institute Genome Sequencing Center for Infectious Disease"/>
            <person name="Wu L."/>
            <person name="Ma J."/>
        </authorList>
    </citation>
    <scope>NUCLEOTIDE SEQUENCE [LARGE SCALE GENOMIC DNA]</scope>
    <source>
        <strain evidence="3">JCM 18302</strain>
    </source>
</reference>